<protein>
    <recommendedName>
        <fullName evidence="3">LacI family transcriptional regulator</fullName>
    </recommendedName>
</protein>
<organism evidence="1 2">
    <name type="scientific">Streptomyces incanus</name>
    <dbReference type="NCBI Taxonomy" id="887453"/>
    <lineage>
        <taxon>Bacteria</taxon>
        <taxon>Bacillati</taxon>
        <taxon>Actinomycetota</taxon>
        <taxon>Actinomycetes</taxon>
        <taxon>Kitasatosporales</taxon>
        <taxon>Streptomycetaceae</taxon>
        <taxon>Streptomyces</taxon>
    </lineage>
</organism>
<gene>
    <name evidence="1" type="ORF">ACFP2V_16375</name>
</gene>
<sequence length="51" mass="5524">MKPARRGPASTTVRQDIERMLWPMVRLLNESGGSASASVITPTTLVRRASA</sequence>
<accession>A0ABW0XM25</accession>
<dbReference type="Proteomes" id="UP001596183">
    <property type="component" value="Unassembled WGS sequence"/>
</dbReference>
<evidence type="ECO:0000313" key="1">
    <source>
        <dbReference type="EMBL" id="MFC5671640.1"/>
    </source>
</evidence>
<dbReference type="EMBL" id="JBHSPC010000042">
    <property type="protein sequence ID" value="MFC5671640.1"/>
    <property type="molecule type" value="Genomic_DNA"/>
</dbReference>
<comment type="caution">
    <text evidence="1">The sequence shown here is derived from an EMBL/GenBank/DDBJ whole genome shotgun (WGS) entry which is preliminary data.</text>
</comment>
<name>A0ABW0XM25_9ACTN</name>
<dbReference type="RefSeq" id="WP_381212084.1">
    <property type="nucleotide sequence ID" value="NZ_JBHSPC010000042.1"/>
</dbReference>
<reference evidence="2" key="1">
    <citation type="journal article" date="2019" name="Int. J. Syst. Evol. Microbiol.">
        <title>The Global Catalogue of Microorganisms (GCM) 10K type strain sequencing project: providing services to taxonomists for standard genome sequencing and annotation.</title>
        <authorList>
            <consortium name="The Broad Institute Genomics Platform"/>
            <consortium name="The Broad Institute Genome Sequencing Center for Infectious Disease"/>
            <person name="Wu L."/>
            <person name="Ma J."/>
        </authorList>
    </citation>
    <scope>NUCLEOTIDE SEQUENCE [LARGE SCALE GENOMIC DNA]</scope>
    <source>
        <strain evidence="2">JCM 13852</strain>
    </source>
</reference>
<evidence type="ECO:0008006" key="3">
    <source>
        <dbReference type="Google" id="ProtNLM"/>
    </source>
</evidence>
<keyword evidence="2" id="KW-1185">Reference proteome</keyword>
<proteinExistence type="predicted"/>
<evidence type="ECO:0000313" key="2">
    <source>
        <dbReference type="Proteomes" id="UP001596183"/>
    </source>
</evidence>